<dbReference type="VEuPathDB" id="FungiDB:CJI97_004122"/>
<dbReference type="GO" id="GO:0007163">
    <property type="term" value="P:establishment or maintenance of cell polarity"/>
    <property type="evidence" value="ECO:0007669"/>
    <property type="project" value="TreeGrafter"/>
</dbReference>
<feature type="region of interest" description="Disordered" evidence="8">
    <location>
        <begin position="788"/>
        <end position="871"/>
    </location>
</feature>
<proteinExistence type="inferred from homology"/>
<evidence type="ECO:0000256" key="5">
    <source>
        <dbReference type="ARBA" id="ARBA00022771"/>
    </source>
</evidence>
<dbReference type="VEuPathDB" id="FungiDB:CJJ09_000052"/>
<evidence type="ECO:0000256" key="1">
    <source>
        <dbReference type="ARBA" id="ARBA00004496"/>
    </source>
</evidence>
<evidence type="ECO:0000256" key="3">
    <source>
        <dbReference type="ARBA" id="ARBA00022490"/>
    </source>
</evidence>
<dbReference type="PROSITE" id="PS50865">
    <property type="entry name" value="ZF_MYND_2"/>
    <property type="match status" value="1"/>
</dbReference>
<dbReference type="VEuPathDB" id="FungiDB:QG37_00073"/>
<dbReference type="GO" id="GO:0005737">
    <property type="term" value="C:cytoplasm"/>
    <property type="evidence" value="ECO:0007669"/>
    <property type="project" value="UniProtKB-SubCell"/>
</dbReference>
<dbReference type="Gene3D" id="6.10.140.2220">
    <property type="match status" value="1"/>
</dbReference>
<evidence type="ECO:0000259" key="9">
    <source>
        <dbReference type="PROSITE" id="PS50865"/>
    </source>
</evidence>
<gene>
    <name evidence="10" type="ORF">QG37_00073</name>
</gene>
<dbReference type="InterPro" id="IPR002893">
    <property type="entry name" value="Znf_MYND"/>
</dbReference>
<comment type="similarity">
    <text evidence="2">Belongs to the MUB1/samB family.</text>
</comment>
<dbReference type="InterPro" id="IPR051664">
    <property type="entry name" value="MYND-type_zinc_finger"/>
</dbReference>
<feature type="compositionally biased region" description="Basic residues" evidence="8">
    <location>
        <begin position="818"/>
        <end position="827"/>
    </location>
</feature>
<keyword evidence="6" id="KW-0862">Zinc</keyword>
<keyword evidence="3" id="KW-0963">Cytoplasm</keyword>
<evidence type="ECO:0000313" key="10">
    <source>
        <dbReference type="EMBL" id="KNE02701.1"/>
    </source>
</evidence>
<accession>A0A0L0P9H5</accession>
<feature type="domain" description="MYND-type" evidence="9">
    <location>
        <begin position="743"/>
        <end position="784"/>
    </location>
</feature>
<evidence type="ECO:0000256" key="7">
    <source>
        <dbReference type="PROSITE-ProRule" id="PRU00134"/>
    </source>
</evidence>
<feature type="compositionally biased region" description="Low complexity" evidence="8">
    <location>
        <begin position="788"/>
        <end position="803"/>
    </location>
</feature>
<sequence length="871" mass="96984">MRDSNYRSITNNRAAVTITTSLYDRRALDVTADKPLVNSLNHLTYLVSLSAKVRETLANDGGIERLVEILHECHNTTFNAQDNIFNSEKKLLTAWKWTLAFQCLVLIGTGGTEKIRLKVVAAGMLPIIATVLDNYMSLHEGTLVPGTAPVCPFMHGGSNSQGGIFNSYDDRRGDAAAAAAAAAANNANLHGNGNGASPAAAAAAAFSLAPPATANFVNHGAAPAGVAAAAANSMPLFAHSDPQAPVAAENATAAANALRNMELGHDNPMPGSMDSAAQGHRYNVQADSKHQVIMPFLNNLYINSLTSEDYDNLTVDQLLRLVRCSINSLPNQKYDTLFAGPPRGAVNNDIRRRFLIITILRKLREEKEQECPDPAYREPHEYEMDTNLRFLSDLYLQDERSTHITNMIHAKSAPRNFTETGVVIPRDDDVVWCLQLLAYISKYPYLKEVLQNTHLVIDMSIREKKPKCFAGSRMKANYQGKTNNKSAPASARQGLLARKGGVFTSHPNETNGETFIERFNASPSNSPQMLSDLNLRNDDFDLNDDMLNLYSKRDDGGLTEDAEANDLDDNDDSEEDSDHRVKDEDGDVNEYLLNFDDNVTMTDRSLSDLSKLYDGIIDAESIVNDVDREIALHYVSEKINRYIDKEYQQLSDTIIAKRAEETEYLTEKWNYETYSHFDIDDDGDNTHGDYDESLMDHKKVNLFPMVEKFTFLAGTDMYYWSGVIMRNSCRRNDLRGGVRQCGNLECGKWESYPREFSKCKKCKRTKYCSRECQMRAWHCHKNWCVPSASSATNSTHTTASRANTTERRGQEENVSSAHNHHHHHHHQNHDDDESSSVAGRSPVNVTTISGPAETDGLTLNTPDATHNTPLE</sequence>
<evidence type="ECO:0000256" key="2">
    <source>
        <dbReference type="ARBA" id="ARBA00010655"/>
    </source>
</evidence>
<evidence type="ECO:0000256" key="6">
    <source>
        <dbReference type="ARBA" id="ARBA00022833"/>
    </source>
</evidence>
<dbReference type="AlphaFoldDB" id="A0A0L0P9H5"/>
<dbReference type="GO" id="GO:0006511">
    <property type="term" value="P:ubiquitin-dependent protein catabolic process"/>
    <property type="evidence" value="ECO:0007669"/>
    <property type="project" value="TreeGrafter"/>
</dbReference>
<feature type="region of interest" description="Disordered" evidence="8">
    <location>
        <begin position="552"/>
        <end position="585"/>
    </location>
</feature>
<evidence type="ECO:0000256" key="8">
    <source>
        <dbReference type="SAM" id="MobiDB-lite"/>
    </source>
</evidence>
<name>A0A0L0P9H5_CANAR</name>
<dbReference type="EMBL" id="LGST01000002">
    <property type="protein sequence ID" value="KNE02701.1"/>
    <property type="molecule type" value="Genomic_DNA"/>
</dbReference>
<comment type="subcellular location">
    <subcellularLocation>
        <location evidence="1">Cytoplasm</location>
    </subcellularLocation>
</comment>
<evidence type="ECO:0000256" key="4">
    <source>
        <dbReference type="ARBA" id="ARBA00022723"/>
    </source>
</evidence>
<feature type="compositionally biased region" description="Acidic residues" evidence="8">
    <location>
        <begin position="557"/>
        <end position="576"/>
    </location>
</feature>
<keyword evidence="4" id="KW-0479">Metal-binding</keyword>
<feature type="compositionally biased region" description="Polar residues" evidence="8">
    <location>
        <begin position="857"/>
        <end position="871"/>
    </location>
</feature>
<dbReference type="Proteomes" id="UP000037122">
    <property type="component" value="Unassembled WGS sequence"/>
</dbReference>
<dbReference type="PANTHER" id="PTHR47442:SF1">
    <property type="entry name" value="MYND-TYPE ZINC FINGER PROTEIN MUB1"/>
    <property type="match status" value="1"/>
</dbReference>
<dbReference type="VEuPathDB" id="FungiDB:B9J08_003899"/>
<organism evidence="10 11">
    <name type="scientific">Candidozyma auris</name>
    <name type="common">Yeast</name>
    <name type="synonym">Candida auris</name>
    <dbReference type="NCBI Taxonomy" id="498019"/>
    <lineage>
        <taxon>Eukaryota</taxon>
        <taxon>Fungi</taxon>
        <taxon>Dikarya</taxon>
        <taxon>Ascomycota</taxon>
        <taxon>Saccharomycotina</taxon>
        <taxon>Pichiomycetes</taxon>
        <taxon>Metschnikowiaceae</taxon>
        <taxon>Candidozyma</taxon>
    </lineage>
</organism>
<keyword evidence="5 7" id="KW-0863">Zinc-finger</keyword>
<reference evidence="11" key="1">
    <citation type="journal article" date="2015" name="BMC Genomics">
        <title>Draft genome of a commonly misdiagnosed multidrug resistant pathogen Candida auris.</title>
        <authorList>
            <person name="Chatterjee S."/>
            <person name="Alampalli S.V."/>
            <person name="Nageshan R.K."/>
            <person name="Chettiar S.T."/>
            <person name="Joshi S."/>
            <person name="Tatu U.S."/>
        </authorList>
    </citation>
    <scope>NUCLEOTIDE SEQUENCE [LARGE SCALE GENOMIC DNA]</scope>
    <source>
        <strain evidence="11">6684</strain>
    </source>
</reference>
<dbReference type="VEuPathDB" id="FungiDB:CJJ07_000805"/>
<dbReference type="Pfam" id="PF01753">
    <property type="entry name" value="zf-MYND"/>
    <property type="match status" value="1"/>
</dbReference>
<dbReference type="VEuPathDB" id="FungiDB:CJI96_0002581"/>
<dbReference type="GO" id="GO:0008270">
    <property type="term" value="F:zinc ion binding"/>
    <property type="evidence" value="ECO:0007669"/>
    <property type="project" value="UniProtKB-KW"/>
</dbReference>
<evidence type="ECO:0000313" key="11">
    <source>
        <dbReference type="Proteomes" id="UP000037122"/>
    </source>
</evidence>
<dbReference type="SUPFAM" id="SSF144232">
    <property type="entry name" value="HIT/MYND zinc finger-like"/>
    <property type="match status" value="1"/>
</dbReference>
<dbReference type="GO" id="GO:1990304">
    <property type="term" value="C:MUB1-RAD6-UBR2 ubiquitin ligase complex"/>
    <property type="evidence" value="ECO:0007669"/>
    <property type="project" value="TreeGrafter"/>
</dbReference>
<dbReference type="VEuPathDB" id="FungiDB:CJJ09_000051"/>
<dbReference type="PANTHER" id="PTHR47442">
    <property type="entry name" value="MYND-TYPE ZINC FINGER PROTEIN MUB1"/>
    <property type="match status" value="1"/>
</dbReference>
<dbReference type="SMR" id="A0A0L0P9H5"/>
<protein>
    <recommendedName>
        <fullName evidence="9">MYND-type domain-containing protein</fullName>
    </recommendedName>
</protein>
<comment type="caution">
    <text evidence="10">The sequence shown here is derived from an EMBL/GenBank/DDBJ whole genome shotgun (WGS) entry which is preliminary data.</text>
</comment>